<reference evidence="2 3" key="1">
    <citation type="submission" date="2015-03" db="EMBL/GenBank/DDBJ databases">
        <authorList>
            <person name="Radwan O."/>
            <person name="Al-Naeli F.A."/>
            <person name="Rendon G.A."/>
            <person name="Fields C."/>
        </authorList>
    </citation>
    <scope>NUCLEOTIDE SEQUENCE [LARGE SCALE GENOMIC DNA]</scope>
    <source>
        <strain evidence="2">CR-DP1</strain>
    </source>
</reference>
<dbReference type="OrthoDB" id="10536456at2759"/>
<name>A0A0F4Z6Y1_9PEZI</name>
<feature type="region of interest" description="Disordered" evidence="1">
    <location>
        <begin position="129"/>
        <end position="154"/>
    </location>
</feature>
<accession>A0A0F4Z6Y1</accession>
<evidence type="ECO:0000256" key="1">
    <source>
        <dbReference type="SAM" id="MobiDB-lite"/>
    </source>
</evidence>
<proteinExistence type="predicted"/>
<comment type="caution">
    <text evidence="2">The sequence shown here is derived from an EMBL/GenBank/DDBJ whole genome shotgun (WGS) entry which is preliminary data.</text>
</comment>
<gene>
    <name evidence="2" type="ORF">TD95_001777</name>
</gene>
<dbReference type="Proteomes" id="UP000033483">
    <property type="component" value="Unassembled WGS sequence"/>
</dbReference>
<dbReference type="EMBL" id="LAEV01002236">
    <property type="protein sequence ID" value="KKA26304.1"/>
    <property type="molecule type" value="Genomic_DNA"/>
</dbReference>
<organism evidence="2 3">
    <name type="scientific">Thielaviopsis punctulata</name>
    <dbReference type="NCBI Taxonomy" id="72032"/>
    <lineage>
        <taxon>Eukaryota</taxon>
        <taxon>Fungi</taxon>
        <taxon>Dikarya</taxon>
        <taxon>Ascomycota</taxon>
        <taxon>Pezizomycotina</taxon>
        <taxon>Sordariomycetes</taxon>
        <taxon>Hypocreomycetidae</taxon>
        <taxon>Microascales</taxon>
        <taxon>Ceratocystidaceae</taxon>
        <taxon>Thielaviopsis</taxon>
    </lineage>
</organism>
<dbReference type="AlphaFoldDB" id="A0A0F4Z6Y1"/>
<protein>
    <submittedName>
        <fullName evidence="2">Uncharacterized protein</fullName>
    </submittedName>
</protein>
<evidence type="ECO:0000313" key="2">
    <source>
        <dbReference type="EMBL" id="KKA26304.1"/>
    </source>
</evidence>
<sequence length="220" mass="24302">MAFYPQMVAREDFQPYYTSQNSAAMTASALEFQGDMSPCHGFLALGKGSVSSCHGDGSLLPKSRLLISNTRSTVSSEYASESNTSYEGSEIRSHETLNKESTGTKPIYYWPRYLPHVKSRSDPIRLASTLSSIPESEELDGVDAESIGRDTRETDDAIEGGEAQPAAAGKSALVCWQEEYLRADGETLAIPEHERGLSYWGRLFRQNAEQARRRNYGNNA</sequence>
<evidence type="ECO:0000313" key="3">
    <source>
        <dbReference type="Proteomes" id="UP000033483"/>
    </source>
</evidence>
<keyword evidence="3" id="KW-1185">Reference proteome</keyword>